<evidence type="ECO:0000313" key="3">
    <source>
        <dbReference type="Proteomes" id="UP000054248"/>
    </source>
</evidence>
<feature type="compositionally biased region" description="Polar residues" evidence="1">
    <location>
        <begin position="60"/>
        <end position="69"/>
    </location>
</feature>
<protein>
    <submittedName>
        <fullName evidence="2">Uncharacterized protein</fullName>
    </submittedName>
</protein>
<reference evidence="2 3" key="1">
    <citation type="submission" date="2014-04" db="EMBL/GenBank/DDBJ databases">
        <authorList>
            <consortium name="DOE Joint Genome Institute"/>
            <person name="Kuo A."/>
            <person name="Girlanda M."/>
            <person name="Perotto S."/>
            <person name="Kohler A."/>
            <person name="Nagy L.G."/>
            <person name="Floudas D."/>
            <person name="Copeland A."/>
            <person name="Barry K.W."/>
            <person name="Cichocki N."/>
            <person name="Veneault-Fourrey C."/>
            <person name="LaButti K."/>
            <person name="Lindquist E.A."/>
            <person name="Lipzen A."/>
            <person name="Lundell T."/>
            <person name="Morin E."/>
            <person name="Murat C."/>
            <person name="Sun H."/>
            <person name="Tunlid A."/>
            <person name="Henrissat B."/>
            <person name="Grigoriev I.V."/>
            <person name="Hibbett D.S."/>
            <person name="Martin F."/>
            <person name="Nordberg H.P."/>
            <person name="Cantor M.N."/>
            <person name="Hua S.X."/>
        </authorList>
    </citation>
    <scope>NUCLEOTIDE SEQUENCE [LARGE SCALE GENOMIC DNA]</scope>
    <source>
        <strain evidence="2 3">MUT 4182</strain>
    </source>
</reference>
<name>A0A0C3Q523_9AGAM</name>
<proteinExistence type="predicted"/>
<dbReference type="EMBL" id="KN823279">
    <property type="protein sequence ID" value="KIO18526.1"/>
    <property type="molecule type" value="Genomic_DNA"/>
</dbReference>
<dbReference type="Proteomes" id="UP000054248">
    <property type="component" value="Unassembled WGS sequence"/>
</dbReference>
<keyword evidence="3" id="KW-1185">Reference proteome</keyword>
<gene>
    <name evidence="2" type="ORF">M407DRAFT_31808</name>
</gene>
<feature type="region of interest" description="Disordered" evidence="1">
    <location>
        <begin position="39"/>
        <end position="69"/>
    </location>
</feature>
<organism evidence="2 3">
    <name type="scientific">Tulasnella calospora MUT 4182</name>
    <dbReference type="NCBI Taxonomy" id="1051891"/>
    <lineage>
        <taxon>Eukaryota</taxon>
        <taxon>Fungi</taxon>
        <taxon>Dikarya</taxon>
        <taxon>Basidiomycota</taxon>
        <taxon>Agaricomycotina</taxon>
        <taxon>Agaricomycetes</taxon>
        <taxon>Cantharellales</taxon>
        <taxon>Tulasnellaceae</taxon>
        <taxon>Tulasnella</taxon>
    </lineage>
</organism>
<accession>A0A0C3Q523</accession>
<evidence type="ECO:0000313" key="2">
    <source>
        <dbReference type="EMBL" id="KIO18526.1"/>
    </source>
</evidence>
<dbReference type="AlphaFoldDB" id="A0A0C3Q523"/>
<reference evidence="3" key="2">
    <citation type="submission" date="2015-01" db="EMBL/GenBank/DDBJ databases">
        <title>Evolutionary Origins and Diversification of the Mycorrhizal Mutualists.</title>
        <authorList>
            <consortium name="DOE Joint Genome Institute"/>
            <consortium name="Mycorrhizal Genomics Consortium"/>
            <person name="Kohler A."/>
            <person name="Kuo A."/>
            <person name="Nagy L.G."/>
            <person name="Floudas D."/>
            <person name="Copeland A."/>
            <person name="Barry K.W."/>
            <person name="Cichocki N."/>
            <person name="Veneault-Fourrey C."/>
            <person name="LaButti K."/>
            <person name="Lindquist E.A."/>
            <person name="Lipzen A."/>
            <person name="Lundell T."/>
            <person name="Morin E."/>
            <person name="Murat C."/>
            <person name="Riley R."/>
            <person name="Ohm R."/>
            <person name="Sun H."/>
            <person name="Tunlid A."/>
            <person name="Henrissat B."/>
            <person name="Grigoriev I.V."/>
            <person name="Hibbett D.S."/>
            <person name="Martin F."/>
        </authorList>
    </citation>
    <scope>NUCLEOTIDE SEQUENCE [LARGE SCALE GENOMIC DNA]</scope>
    <source>
        <strain evidence="3">MUT 4182</strain>
    </source>
</reference>
<dbReference type="HOGENOM" id="CLU_2777760_0_0_1"/>
<evidence type="ECO:0000256" key="1">
    <source>
        <dbReference type="SAM" id="MobiDB-lite"/>
    </source>
</evidence>
<sequence length="69" mass="7329">MDVLRSSEALFVIVRVANGSFQASNGCVYTTAEALSSQTNDDRKRVSGLGSSKRDPFDRVSSTNTASGL</sequence>